<evidence type="ECO:0000256" key="1">
    <source>
        <dbReference type="ARBA" id="ARBA00023125"/>
    </source>
</evidence>
<dbReference type="RefSeq" id="WP_106287136.1">
    <property type="nucleotide sequence ID" value="NZ_CAWNTC010000163.1"/>
</dbReference>
<sequence>MNKKVKPRIAQLREKVGLTQLELSRIVGVTETTVQNWESGRSGVDQIERIIRFCKALNCQVEDLIEYVPQEHFAPRTNQPVSLNEVQKLLGTDRHPSTSREETIDEGVAEKRQGLKFENIKP</sequence>
<evidence type="ECO:0000313" key="3">
    <source>
        <dbReference type="EMBL" id="PSB04763.1"/>
    </source>
</evidence>
<gene>
    <name evidence="3" type="ORF">C7B64_02790</name>
</gene>
<dbReference type="PANTHER" id="PTHR46558">
    <property type="entry name" value="TRACRIPTIONAL REGULATORY PROTEIN-RELATED-RELATED"/>
    <property type="match status" value="1"/>
</dbReference>
<comment type="caution">
    <text evidence="3">The sequence shown here is derived from an EMBL/GenBank/DDBJ whole genome shotgun (WGS) entry which is preliminary data.</text>
</comment>
<dbReference type="AlphaFoldDB" id="A0A2T1C9E7"/>
<reference evidence="3 4" key="1">
    <citation type="submission" date="2018-02" db="EMBL/GenBank/DDBJ databases">
        <authorList>
            <person name="Cohen D.B."/>
            <person name="Kent A.D."/>
        </authorList>
    </citation>
    <scope>NUCLEOTIDE SEQUENCE [LARGE SCALE GENOMIC DNA]</scope>
    <source>
        <strain evidence="3 4">CCAP 1448/3</strain>
    </source>
</reference>
<proteinExistence type="predicted"/>
<dbReference type="SUPFAM" id="SSF47413">
    <property type="entry name" value="lambda repressor-like DNA-binding domains"/>
    <property type="match status" value="1"/>
</dbReference>
<feature type="domain" description="HTH cro/C1-type" evidence="2">
    <location>
        <begin position="9"/>
        <end position="64"/>
    </location>
</feature>
<keyword evidence="4" id="KW-1185">Reference proteome</keyword>
<name>A0A2T1C9E7_9CYAN</name>
<organism evidence="3 4">
    <name type="scientific">Merismopedia glauca CCAP 1448/3</name>
    <dbReference type="NCBI Taxonomy" id="1296344"/>
    <lineage>
        <taxon>Bacteria</taxon>
        <taxon>Bacillati</taxon>
        <taxon>Cyanobacteriota</taxon>
        <taxon>Cyanophyceae</taxon>
        <taxon>Synechococcales</taxon>
        <taxon>Merismopediaceae</taxon>
        <taxon>Merismopedia</taxon>
    </lineage>
</organism>
<evidence type="ECO:0000313" key="4">
    <source>
        <dbReference type="Proteomes" id="UP000238762"/>
    </source>
</evidence>
<dbReference type="Gene3D" id="1.10.260.40">
    <property type="entry name" value="lambda repressor-like DNA-binding domains"/>
    <property type="match status" value="1"/>
</dbReference>
<dbReference type="Proteomes" id="UP000238762">
    <property type="component" value="Unassembled WGS sequence"/>
</dbReference>
<evidence type="ECO:0000259" key="2">
    <source>
        <dbReference type="PROSITE" id="PS50943"/>
    </source>
</evidence>
<dbReference type="InterPro" id="IPR010982">
    <property type="entry name" value="Lambda_DNA-bd_dom_sf"/>
</dbReference>
<reference evidence="3 4" key="2">
    <citation type="submission" date="2018-03" db="EMBL/GenBank/DDBJ databases">
        <title>The ancient ancestry and fast evolution of plastids.</title>
        <authorList>
            <person name="Moore K.R."/>
            <person name="Magnabosco C."/>
            <person name="Momper L."/>
            <person name="Gold D.A."/>
            <person name="Bosak T."/>
            <person name="Fournier G.P."/>
        </authorList>
    </citation>
    <scope>NUCLEOTIDE SEQUENCE [LARGE SCALE GENOMIC DNA]</scope>
    <source>
        <strain evidence="3 4">CCAP 1448/3</strain>
    </source>
</reference>
<dbReference type="SMART" id="SM00530">
    <property type="entry name" value="HTH_XRE"/>
    <property type="match status" value="1"/>
</dbReference>
<accession>A0A2T1C9E7</accession>
<dbReference type="InterPro" id="IPR001387">
    <property type="entry name" value="Cro/C1-type_HTH"/>
</dbReference>
<keyword evidence="1" id="KW-0238">DNA-binding</keyword>
<protein>
    <submittedName>
        <fullName evidence="3">Transcriptional regulator</fullName>
    </submittedName>
</protein>
<dbReference type="Pfam" id="PF13443">
    <property type="entry name" value="HTH_26"/>
    <property type="match status" value="1"/>
</dbReference>
<dbReference type="EMBL" id="PVWJ01000008">
    <property type="protein sequence ID" value="PSB04763.1"/>
    <property type="molecule type" value="Genomic_DNA"/>
</dbReference>
<dbReference type="CDD" id="cd00093">
    <property type="entry name" value="HTH_XRE"/>
    <property type="match status" value="1"/>
</dbReference>
<dbReference type="PROSITE" id="PS50943">
    <property type="entry name" value="HTH_CROC1"/>
    <property type="match status" value="1"/>
</dbReference>
<dbReference type="OrthoDB" id="465980at2"/>
<dbReference type="GO" id="GO:0003677">
    <property type="term" value="F:DNA binding"/>
    <property type="evidence" value="ECO:0007669"/>
    <property type="project" value="UniProtKB-KW"/>
</dbReference>
<dbReference type="PANTHER" id="PTHR46558:SF4">
    <property type="entry name" value="DNA-BIDING PHAGE PROTEIN"/>
    <property type="match status" value="1"/>
</dbReference>